<sequence>MAGSLGVGLHQKSRCYKVVSGPFKGRSMLASSARIHRLIIEGEFPHKLVHKLPGRTTDQSENLARHWERSGPGSPAPQADPEHPAPVPHERRSDTLMLPARGDKYWSPHGYTLAGSIPNTVYDSKAPKQGCPSKFTDLDDGKSSAGGLPVAV</sequence>
<evidence type="ECO:0000313" key="3">
    <source>
        <dbReference type="Proteomes" id="UP000324748"/>
    </source>
</evidence>
<evidence type="ECO:0000256" key="1">
    <source>
        <dbReference type="SAM" id="MobiDB-lite"/>
    </source>
</evidence>
<gene>
    <name evidence="2" type="ORF">PGT21_027093</name>
</gene>
<proteinExistence type="predicted"/>
<dbReference type="AlphaFoldDB" id="A0A5B0NFF2"/>
<feature type="region of interest" description="Disordered" evidence="1">
    <location>
        <begin position="50"/>
        <end position="96"/>
    </location>
</feature>
<reference evidence="2 3" key="1">
    <citation type="submission" date="2019-05" db="EMBL/GenBank/DDBJ databases">
        <title>Emergence of the Ug99 lineage of the wheat stem rust pathogen through somatic hybridization.</title>
        <authorList>
            <person name="Li F."/>
            <person name="Upadhyaya N.M."/>
            <person name="Sperschneider J."/>
            <person name="Matny O."/>
            <person name="Nguyen-Phuc H."/>
            <person name="Mago R."/>
            <person name="Raley C."/>
            <person name="Miller M.E."/>
            <person name="Silverstein K.A.T."/>
            <person name="Henningsen E."/>
            <person name="Hirsch C.D."/>
            <person name="Visser B."/>
            <person name="Pretorius Z.A."/>
            <person name="Steffenson B.J."/>
            <person name="Schwessinger B."/>
            <person name="Dodds P.N."/>
            <person name="Figueroa M."/>
        </authorList>
    </citation>
    <scope>NUCLEOTIDE SEQUENCE [LARGE SCALE GENOMIC DNA]</scope>
    <source>
        <strain evidence="2">21-0</strain>
    </source>
</reference>
<name>A0A5B0NFF2_PUCGR</name>
<comment type="caution">
    <text evidence="2">The sequence shown here is derived from an EMBL/GenBank/DDBJ whole genome shotgun (WGS) entry which is preliminary data.</text>
</comment>
<organism evidence="2 3">
    <name type="scientific">Puccinia graminis f. sp. tritici</name>
    <dbReference type="NCBI Taxonomy" id="56615"/>
    <lineage>
        <taxon>Eukaryota</taxon>
        <taxon>Fungi</taxon>
        <taxon>Dikarya</taxon>
        <taxon>Basidiomycota</taxon>
        <taxon>Pucciniomycotina</taxon>
        <taxon>Pucciniomycetes</taxon>
        <taxon>Pucciniales</taxon>
        <taxon>Pucciniaceae</taxon>
        <taxon>Puccinia</taxon>
    </lineage>
</organism>
<accession>A0A5B0NFF2</accession>
<evidence type="ECO:0000313" key="2">
    <source>
        <dbReference type="EMBL" id="KAA1087252.1"/>
    </source>
</evidence>
<keyword evidence="3" id="KW-1185">Reference proteome</keyword>
<feature type="region of interest" description="Disordered" evidence="1">
    <location>
        <begin position="118"/>
        <end position="152"/>
    </location>
</feature>
<feature type="compositionally biased region" description="Basic and acidic residues" evidence="1">
    <location>
        <begin position="80"/>
        <end position="94"/>
    </location>
</feature>
<dbReference type="Proteomes" id="UP000324748">
    <property type="component" value="Unassembled WGS sequence"/>
</dbReference>
<dbReference type="EMBL" id="VSWC01000105">
    <property type="protein sequence ID" value="KAA1087252.1"/>
    <property type="molecule type" value="Genomic_DNA"/>
</dbReference>
<protein>
    <submittedName>
        <fullName evidence="2">Uncharacterized protein</fullName>
    </submittedName>
</protein>